<sequence length="120" mass="13885">MNAPDRFELFVLPEGSKKVTVTKDTKIPNASVITILREDHTVGNLIRMQLVADQDVKFAGYRMPHPLEHNINIRIQTYPNSTPLKAMEDSINLLIDEFERINTQFNNQVLRKKNMTDTYI</sequence>
<dbReference type="OrthoDB" id="10248581at2759"/>
<evidence type="ECO:0000256" key="5">
    <source>
        <dbReference type="ARBA" id="ARBA00025751"/>
    </source>
</evidence>
<dbReference type="InterPro" id="IPR009025">
    <property type="entry name" value="RBP11-like_dimer"/>
</dbReference>
<evidence type="ECO:0000313" key="8">
    <source>
        <dbReference type="Proteomes" id="UP000695562"/>
    </source>
</evidence>
<dbReference type="Pfam" id="PF13656">
    <property type="entry name" value="RNA_pol_L_2"/>
    <property type="match status" value="1"/>
</dbReference>
<dbReference type="Proteomes" id="UP000695562">
    <property type="component" value="Unassembled WGS sequence"/>
</dbReference>
<comment type="subcellular location">
    <subcellularLocation>
        <location evidence="1">Nucleus</location>
    </subcellularLocation>
</comment>
<dbReference type="CDD" id="cd06926">
    <property type="entry name" value="RNAP_II_RPB11"/>
    <property type="match status" value="1"/>
</dbReference>
<dbReference type="GO" id="GO:0003677">
    <property type="term" value="F:DNA binding"/>
    <property type="evidence" value="ECO:0007669"/>
    <property type="project" value="InterPro"/>
</dbReference>
<dbReference type="GO" id="GO:0006366">
    <property type="term" value="P:transcription by RNA polymerase II"/>
    <property type="evidence" value="ECO:0007669"/>
    <property type="project" value="InterPro"/>
</dbReference>
<dbReference type="PANTHER" id="PTHR13946">
    <property type="entry name" value="DNA-DIRECTED RNA POLYMERASE I,II,III"/>
    <property type="match status" value="1"/>
</dbReference>
<evidence type="ECO:0000256" key="3">
    <source>
        <dbReference type="ARBA" id="ARBA00023163"/>
    </source>
</evidence>
<keyword evidence="2" id="KW-0240">DNA-directed RNA polymerase</keyword>
<evidence type="ECO:0000259" key="6">
    <source>
        <dbReference type="Pfam" id="PF13656"/>
    </source>
</evidence>
<dbReference type="GO" id="GO:0003899">
    <property type="term" value="F:DNA-directed RNA polymerase activity"/>
    <property type="evidence" value="ECO:0007669"/>
    <property type="project" value="InterPro"/>
</dbReference>
<comment type="similarity">
    <text evidence="5">Belongs to the archaeal Rpo11/eukaryotic RPB11/RPC19 RNA polymerase subunit family.</text>
</comment>
<evidence type="ECO:0000256" key="1">
    <source>
        <dbReference type="ARBA" id="ARBA00004123"/>
    </source>
</evidence>
<dbReference type="InterPro" id="IPR037685">
    <property type="entry name" value="RBP11"/>
</dbReference>
<accession>A0A8J4Q350</accession>
<feature type="domain" description="DNA-directed RNA polymerase RBP11-like dimerisation" evidence="6">
    <location>
        <begin position="31"/>
        <end position="102"/>
    </location>
</feature>
<dbReference type="EMBL" id="AJWJ01000037">
    <property type="protein sequence ID" value="KAF2077169.1"/>
    <property type="molecule type" value="Genomic_DNA"/>
</dbReference>
<evidence type="ECO:0000256" key="2">
    <source>
        <dbReference type="ARBA" id="ARBA00022478"/>
    </source>
</evidence>
<name>A0A8J4Q350_9MYCE</name>
<gene>
    <name evidence="7" type="ORF">CYY_001554</name>
</gene>
<dbReference type="SUPFAM" id="SSF55257">
    <property type="entry name" value="RBP11-like subunits of RNA polymerase"/>
    <property type="match status" value="1"/>
</dbReference>
<protein>
    <recommendedName>
        <fullName evidence="6">DNA-directed RNA polymerase RBP11-like dimerisation domain-containing protein</fullName>
    </recommendedName>
</protein>
<proteinExistence type="inferred from homology"/>
<dbReference type="HAMAP" id="MF_00261">
    <property type="entry name" value="RNApol_arch_Rpo11"/>
    <property type="match status" value="1"/>
</dbReference>
<dbReference type="InterPro" id="IPR022905">
    <property type="entry name" value="Rpo11-like"/>
</dbReference>
<evidence type="ECO:0000256" key="4">
    <source>
        <dbReference type="ARBA" id="ARBA00023242"/>
    </source>
</evidence>
<organism evidence="7 8">
    <name type="scientific">Polysphondylium violaceum</name>
    <dbReference type="NCBI Taxonomy" id="133409"/>
    <lineage>
        <taxon>Eukaryota</taxon>
        <taxon>Amoebozoa</taxon>
        <taxon>Evosea</taxon>
        <taxon>Eumycetozoa</taxon>
        <taxon>Dictyostelia</taxon>
        <taxon>Dictyosteliales</taxon>
        <taxon>Dictyosteliaceae</taxon>
        <taxon>Polysphondylium</taxon>
    </lineage>
</organism>
<dbReference type="PANTHER" id="PTHR13946:SF16">
    <property type="entry name" value="DNA-DIRECTED RNA POLYMERASE II SUBUNIT RPB11"/>
    <property type="match status" value="1"/>
</dbReference>
<keyword evidence="4" id="KW-0539">Nucleus</keyword>
<dbReference type="InterPro" id="IPR036603">
    <property type="entry name" value="RBP11-like"/>
</dbReference>
<dbReference type="InterPro" id="IPR008193">
    <property type="entry name" value="RNA_pol_Rpb11_13-16kDa_CS"/>
</dbReference>
<dbReference type="Gene3D" id="3.30.1360.10">
    <property type="entry name" value="RNA polymerase, RBP11-like subunit"/>
    <property type="match status" value="1"/>
</dbReference>
<dbReference type="PROSITE" id="PS01154">
    <property type="entry name" value="RNA_POL_L_13KD"/>
    <property type="match status" value="1"/>
</dbReference>
<dbReference type="AlphaFoldDB" id="A0A8J4Q350"/>
<evidence type="ECO:0000313" key="7">
    <source>
        <dbReference type="EMBL" id="KAF2077169.1"/>
    </source>
</evidence>
<dbReference type="FunFam" id="3.30.1360.10:FF:000003">
    <property type="entry name" value="DNA-directed RNA polymerase II subunit RPB11"/>
    <property type="match status" value="1"/>
</dbReference>
<keyword evidence="8" id="KW-1185">Reference proteome</keyword>
<comment type="caution">
    <text evidence="7">The sequence shown here is derived from an EMBL/GenBank/DDBJ whole genome shotgun (WGS) entry which is preliminary data.</text>
</comment>
<dbReference type="GO" id="GO:0005665">
    <property type="term" value="C:RNA polymerase II, core complex"/>
    <property type="evidence" value="ECO:0007669"/>
    <property type="project" value="InterPro"/>
</dbReference>
<keyword evidence="3" id="KW-0804">Transcription</keyword>
<reference evidence="7" key="1">
    <citation type="submission" date="2020-01" db="EMBL/GenBank/DDBJ databases">
        <title>Development of genomics and gene disruption for Polysphondylium violaceum indicates a role for the polyketide synthase stlB in stalk morphogenesis.</title>
        <authorList>
            <person name="Narita B."/>
            <person name="Kawabe Y."/>
            <person name="Kin K."/>
            <person name="Saito T."/>
            <person name="Gibbs R."/>
            <person name="Kuspa A."/>
            <person name="Muzny D."/>
            <person name="Queller D."/>
            <person name="Richards S."/>
            <person name="Strassman J."/>
            <person name="Sucgang R."/>
            <person name="Worley K."/>
            <person name="Schaap P."/>
        </authorList>
    </citation>
    <scope>NUCLEOTIDE SEQUENCE</scope>
    <source>
        <strain evidence="7">QSvi11</strain>
    </source>
</reference>
<dbReference type="GO" id="GO:0046983">
    <property type="term" value="F:protein dimerization activity"/>
    <property type="evidence" value="ECO:0007669"/>
    <property type="project" value="InterPro"/>
</dbReference>